<keyword evidence="13" id="KW-1208">Phospholipid metabolism</keyword>
<comment type="catalytic activity">
    <reaction evidence="1">
        <text>a CDP-1,2-diacyl-sn-glycerol + L-serine = a 1,2-diacyl-sn-glycero-3-phospho-L-serine + CMP + H(+)</text>
        <dbReference type="Rhea" id="RHEA:16913"/>
        <dbReference type="ChEBI" id="CHEBI:15378"/>
        <dbReference type="ChEBI" id="CHEBI:33384"/>
        <dbReference type="ChEBI" id="CHEBI:57262"/>
        <dbReference type="ChEBI" id="CHEBI:58332"/>
        <dbReference type="ChEBI" id="CHEBI:60377"/>
        <dbReference type="EC" id="2.7.8.8"/>
    </reaction>
</comment>
<dbReference type="Pfam" id="PF01066">
    <property type="entry name" value="CDP-OH_P_transf"/>
    <property type="match status" value="1"/>
</dbReference>
<protein>
    <recommendedName>
        <fullName evidence="5">CDP-diacylglycerol--serine O-phosphatidyltransferase</fullName>
        <ecNumber evidence="4">2.7.8.8</ecNumber>
    </recommendedName>
    <alternativeName>
        <fullName evidence="14">Phosphatidylserine synthase</fullName>
    </alternativeName>
</protein>
<feature type="transmembrane region" description="Helical" evidence="16">
    <location>
        <begin position="125"/>
        <end position="143"/>
    </location>
</feature>
<dbReference type="AlphaFoldDB" id="A0A3T1DD93"/>
<dbReference type="Gene3D" id="1.20.120.1760">
    <property type="match status" value="1"/>
</dbReference>
<dbReference type="Proteomes" id="UP000289856">
    <property type="component" value="Chromosome"/>
</dbReference>
<feature type="transmembrane region" description="Helical" evidence="16">
    <location>
        <begin position="7"/>
        <end position="26"/>
    </location>
</feature>
<dbReference type="KEGG" id="cohn:KCTCHS21_54660"/>
<evidence type="ECO:0000256" key="12">
    <source>
        <dbReference type="ARBA" id="ARBA00023209"/>
    </source>
</evidence>
<dbReference type="GO" id="GO:0016020">
    <property type="term" value="C:membrane"/>
    <property type="evidence" value="ECO:0007669"/>
    <property type="project" value="InterPro"/>
</dbReference>
<dbReference type="NCBIfam" id="TIGR00473">
    <property type="entry name" value="pssA"/>
    <property type="match status" value="1"/>
</dbReference>
<feature type="transmembrane region" description="Helical" evidence="16">
    <location>
        <begin position="181"/>
        <end position="200"/>
    </location>
</feature>
<dbReference type="OrthoDB" id="9777147at2"/>
<evidence type="ECO:0000256" key="6">
    <source>
        <dbReference type="ARBA" id="ARBA00022516"/>
    </source>
</evidence>
<comment type="subcellular location">
    <subcellularLocation>
        <location evidence="2">Endomembrane system</location>
        <topology evidence="2">Multi-pass membrane protein</topology>
    </subcellularLocation>
</comment>
<keyword evidence="10" id="KW-0443">Lipid metabolism</keyword>
<evidence type="ECO:0000313" key="18">
    <source>
        <dbReference type="Proteomes" id="UP000289856"/>
    </source>
</evidence>
<evidence type="ECO:0000256" key="5">
    <source>
        <dbReference type="ARBA" id="ARBA00017171"/>
    </source>
</evidence>
<keyword evidence="12" id="KW-0594">Phospholipid biosynthesis</keyword>
<comment type="similarity">
    <text evidence="3 15">Belongs to the CDP-alcohol phosphatidyltransferase class-I family.</text>
</comment>
<dbReference type="PANTHER" id="PTHR14269">
    <property type="entry name" value="CDP-DIACYLGLYCEROL--GLYCEROL-3-PHOSPHATE 3-PHOSPHATIDYLTRANSFERASE-RELATED"/>
    <property type="match status" value="1"/>
</dbReference>
<dbReference type="InterPro" id="IPR043130">
    <property type="entry name" value="CDP-OH_PTrfase_TM_dom"/>
</dbReference>
<dbReference type="InterPro" id="IPR000462">
    <property type="entry name" value="CDP-OH_P_trans"/>
</dbReference>
<evidence type="ECO:0000256" key="16">
    <source>
        <dbReference type="SAM" id="Phobius"/>
    </source>
</evidence>
<dbReference type="EMBL" id="AP019400">
    <property type="protein sequence ID" value="BBI36067.1"/>
    <property type="molecule type" value="Genomic_DNA"/>
</dbReference>
<dbReference type="PROSITE" id="PS00379">
    <property type="entry name" value="CDP_ALCOHOL_P_TRANSF"/>
    <property type="match status" value="1"/>
</dbReference>
<feature type="transmembrane region" description="Helical" evidence="16">
    <location>
        <begin position="149"/>
        <end position="169"/>
    </location>
</feature>
<keyword evidence="6" id="KW-0444">Lipid biosynthesis</keyword>
<keyword evidence="11 16" id="KW-0472">Membrane</keyword>
<evidence type="ECO:0000256" key="13">
    <source>
        <dbReference type="ARBA" id="ARBA00023264"/>
    </source>
</evidence>
<evidence type="ECO:0000256" key="1">
    <source>
        <dbReference type="ARBA" id="ARBA00000287"/>
    </source>
</evidence>
<dbReference type="GO" id="GO:0012505">
    <property type="term" value="C:endomembrane system"/>
    <property type="evidence" value="ECO:0007669"/>
    <property type="project" value="UniProtKB-SubCell"/>
</dbReference>
<sequence length="249" mass="26869">MITKSIPNLFTIGNLFLGVIAIILAFNNETNSSNTAALLVIIAMLLDGLDGRVARALNVQSEFGKELDSLSDIISFGVAPAFIMYQAAFQGISPAMAWIVTAIFPICGALRLARFNVIDGIPGYFIGLPIPAAGGVLATLALFHSELHYSLLLLSTVALSFLMVSNMKYPNFKKLGLPRKAIWAIPVVVAGAAVLAYMFQAAIPKVILALLLLYALWGLKKNVERLLPSGRRAKRREAAEESERSKHSA</sequence>
<reference evidence="17 18" key="1">
    <citation type="submission" date="2019-01" db="EMBL/GenBank/DDBJ databases">
        <title>Complete genome sequence of Cohnella hallensis HS21 isolated from Korean fir (Abies koreana) rhizospheric soil.</title>
        <authorList>
            <person name="Jiang L."/>
            <person name="Kang S.W."/>
            <person name="Kim S."/>
            <person name="Jung J."/>
            <person name="Kim C.Y."/>
            <person name="Kim D.H."/>
            <person name="Kim S.W."/>
            <person name="Lee J."/>
        </authorList>
    </citation>
    <scope>NUCLEOTIDE SEQUENCE [LARGE SCALE GENOMIC DNA]</scope>
    <source>
        <strain evidence="17 18">HS21</strain>
    </source>
</reference>
<keyword evidence="7 15" id="KW-0808">Transferase</keyword>
<evidence type="ECO:0000256" key="15">
    <source>
        <dbReference type="RuleBase" id="RU003750"/>
    </source>
</evidence>
<name>A0A3T1DD93_9BACL</name>
<dbReference type="RefSeq" id="WP_130615257.1">
    <property type="nucleotide sequence ID" value="NZ_AP019400.1"/>
</dbReference>
<evidence type="ECO:0000313" key="17">
    <source>
        <dbReference type="EMBL" id="BBI36067.1"/>
    </source>
</evidence>
<evidence type="ECO:0000256" key="4">
    <source>
        <dbReference type="ARBA" id="ARBA00013174"/>
    </source>
</evidence>
<dbReference type="GO" id="GO:0008654">
    <property type="term" value="P:phospholipid biosynthetic process"/>
    <property type="evidence" value="ECO:0007669"/>
    <property type="project" value="UniProtKB-KW"/>
</dbReference>
<evidence type="ECO:0000256" key="11">
    <source>
        <dbReference type="ARBA" id="ARBA00023136"/>
    </source>
</evidence>
<dbReference type="GO" id="GO:0003882">
    <property type="term" value="F:CDP-diacylglycerol-serine O-phosphatidyltransferase activity"/>
    <property type="evidence" value="ECO:0007669"/>
    <property type="project" value="UniProtKB-EC"/>
</dbReference>
<evidence type="ECO:0000256" key="10">
    <source>
        <dbReference type="ARBA" id="ARBA00023098"/>
    </source>
</evidence>
<dbReference type="InterPro" id="IPR048254">
    <property type="entry name" value="CDP_ALCOHOL_P_TRANSF_CS"/>
</dbReference>
<keyword evidence="9 16" id="KW-1133">Transmembrane helix</keyword>
<evidence type="ECO:0000256" key="9">
    <source>
        <dbReference type="ARBA" id="ARBA00022989"/>
    </source>
</evidence>
<feature type="transmembrane region" description="Helical" evidence="16">
    <location>
        <begin position="95"/>
        <end position="113"/>
    </location>
</feature>
<evidence type="ECO:0000256" key="8">
    <source>
        <dbReference type="ARBA" id="ARBA00022692"/>
    </source>
</evidence>
<gene>
    <name evidence="17" type="primary">pssA</name>
    <name evidence="17" type="ORF">KCTCHS21_54660</name>
</gene>
<dbReference type="PANTHER" id="PTHR14269:SF61">
    <property type="entry name" value="CDP-DIACYLGLYCEROL--SERINE O-PHOSPHATIDYLTRANSFERASE"/>
    <property type="match status" value="1"/>
</dbReference>
<dbReference type="InterPro" id="IPR004533">
    <property type="entry name" value="CDP-diaglyc--ser_O-PTrfase"/>
</dbReference>
<accession>A0A3T1DD93</accession>
<proteinExistence type="inferred from homology"/>
<keyword evidence="8 16" id="KW-0812">Transmembrane</keyword>
<dbReference type="EC" id="2.7.8.8" evidence="4"/>
<evidence type="ECO:0000256" key="7">
    <source>
        <dbReference type="ARBA" id="ARBA00022679"/>
    </source>
</evidence>
<dbReference type="InterPro" id="IPR050324">
    <property type="entry name" value="CDP-alcohol_PTase-I"/>
</dbReference>
<evidence type="ECO:0000256" key="2">
    <source>
        <dbReference type="ARBA" id="ARBA00004127"/>
    </source>
</evidence>
<evidence type="ECO:0000256" key="14">
    <source>
        <dbReference type="ARBA" id="ARBA00032361"/>
    </source>
</evidence>
<organism evidence="17 18">
    <name type="scientific">Cohnella abietis</name>
    <dbReference type="NCBI Taxonomy" id="2507935"/>
    <lineage>
        <taxon>Bacteria</taxon>
        <taxon>Bacillati</taxon>
        <taxon>Bacillota</taxon>
        <taxon>Bacilli</taxon>
        <taxon>Bacillales</taxon>
        <taxon>Paenibacillaceae</taxon>
        <taxon>Cohnella</taxon>
    </lineage>
</organism>
<evidence type="ECO:0000256" key="3">
    <source>
        <dbReference type="ARBA" id="ARBA00010441"/>
    </source>
</evidence>
<keyword evidence="18" id="KW-1185">Reference proteome</keyword>